<dbReference type="AlphaFoldDB" id="A0A5E4N1V3"/>
<sequence length="130" mass="14876">MPPIQLKNSLMVMGLSEELFVSFKENVSSMDQIPSKGSIFRIEQTILALKKIVHVCSQVNDQKIKPDDALAISTDLLLIVGNLFEHLLTIPNNEIISEVERIEQIYKNSMETKEDVETWFQSQVTSFYDE</sequence>
<gene>
    <name evidence="1" type="ORF">CINCED_3A022897</name>
</gene>
<proteinExistence type="predicted"/>
<name>A0A5E4N1V3_9HEMI</name>
<dbReference type="EMBL" id="CABPRJ010001434">
    <property type="protein sequence ID" value="VVC36589.1"/>
    <property type="molecule type" value="Genomic_DNA"/>
</dbReference>
<evidence type="ECO:0000313" key="1">
    <source>
        <dbReference type="EMBL" id="VVC36589.1"/>
    </source>
</evidence>
<protein>
    <submittedName>
        <fullName evidence="1">Uncharacterized protein</fullName>
    </submittedName>
</protein>
<reference evidence="1 2" key="1">
    <citation type="submission" date="2019-08" db="EMBL/GenBank/DDBJ databases">
        <authorList>
            <person name="Alioto T."/>
            <person name="Alioto T."/>
            <person name="Gomez Garrido J."/>
        </authorList>
    </citation>
    <scope>NUCLEOTIDE SEQUENCE [LARGE SCALE GENOMIC DNA]</scope>
</reference>
<accession>A0A5E4N1V3</accession>
<dbReference type="Proteomes" id="UP000325440">
    <property type="component" value="Unassembled WGS sequence"/>
</dbReference>
<organism evidence="1 2">
    <name type="scientific">Cinara cedri</name>
    <dbReference type="NCBI Taxonomy" id="506608"/>
    <lineage>
        <taxon>Eukaryota</taxon>
        <taxon>Metazoa</taxon>
        <taxon>Ecdysozoa</taxon>
        <taxon>Arthropoda</taxon>
        <taxon>Hexapoda</taxon>
        <taxon>Insecta</taxon>
        <taxon>Pterygota</taxon>
        <taxon>Neoptera</taxon>
        <taxon>Paraneoptera</taxon>
        <taxon>Hemiptera</taxon>
        <taxon>Sternorrhyncha</taxon>
        <taxon>Aphidomorpha</taxon>
        <taxon>Aphidoidea</taxon>
        <taxon>Aphididae</taxon>
        <taxon>Lachninae</taxon>
        <taxon>Cinara</taxon>
    </lineage>
</organism>
<evidence type="ECO:0000313" key="2">
    <source>
        <dbReference type="Proteomes" id="UP000325440"/>
    </source>
</evidence>
<keyword evidence="2" id="KW-1185">Reference proteome</keyword>